<accession>A0A7C1W0T5</accession>
<dbReference type="InterPro" id="IPR050334">
    <property type="entry name" value="Molybdenum_import_ModC"/>
</dbReference>
<dbReference type="CDD" id="cd00267">
    <property type="entry name" value="ABC_ATPase"/>
    <property type="match status" value="1"/>
</dbReference>
<dbReference type="Proteomes" id="UP000885738">
    <property type="component" value="Unassembled WGS sequence"/>
</dbReference>
<dbReference type="PANTHER" id="PTHR43514:SF1">
    <property type="entry name" value="SULFATE_THIOSULFATE IMPORT ATP-BINDING PROTEIN CYSA"/>
    <property type="match status" value="1"/>
</dbReference>
<gene>
    <name evidence="2" type="ORF">ENI35_02425</name>
</gene>
<evidence type="ECO:0000313" key="2">
    <source>
        <dbReference type="EMBL" id="HEC67658.1"/>
    </source>
</evidence>
<feature type="domain" description="Endonuclease GajA/Old nuclease/RecF-like AAA" evidence="1">
    <location>
        <begin position="21"/>
        <end position="419"/>
    </location>
</feature>
<protein>
    <recommendedName>
        <fullName evidence="1">Endonuclease GajA/Old nuclease/RecF-like AAA domain-containing protein</fullName>
    </recommendedName>
</protein>
<reference evidence="2" key="1">
    <citation type="journal article" date="2020" name="mSystems">
        <title>Genome- and Community-Level Interaction Insights into Carbon Utilization and Element Cycling Functions of Hydrothermarchaeota in Hydrothermal Sediment.</title>
        <authorList>
            <person name="Zhou Z."/>
            <person name="Liu Y."/>
            <person name="Xu W."/>
            <person name="Pan J."/>
            <person name="Luo Z.H."/>
            <person name="Li M."/>
        </authorList>
    </citation>
    <scope>NUCLEOTIDE SEQUENCE [LARGE SCALE GENOMIC DNA]</scope>
    <source>
        <strain evidence="2">HyVt-389</strain>
    </source>
</reference>
<dbReference type="Pfam" id="PF13175">
    <property type="entry name" value="AAA_15"/>
    <property type="match status" value="1"/>
</dbReference>
<dbReference type="AlphaFoldDB" id="A0A7C1W0T5"/>
<dbReference type="Gene3D" id="3.40.50.300">
    <property type="entry name" value="P-loop containing nucleotide triphosphate hydrolases"/>
    <property type="match status" value="1"/>
</dbReference>
<dbReference type="InterPro" id="IPR027417">
    <property type="entry name" value="P-loop_NTPase"/>
</dbReference>
<organism evidence="2">
    <name type="scientific">Desulfofervidus auxilii</name>
    <dbReference type="NCBI Taxonomy" id="1621989"/>
    <lineage>
        <taxon>Bacteria</taxon>
        <taxon>Pseudomonadati</taxon>
        <taxon>Thermodesulfobacteriota</taxon>
        <taxon>Candidatus Desulfofervidia</taxon>
        <taxon>Candidatus Desulfofervidales</taxon>
        <taxon>Candidatus Desulfofervidaceae</taxon>
        <taxon>Candidatus Desulfofervidus</taxon>
    </lineage>
</organism>
<dbReference type="SUPFAM" id="SSF52540">
    <property type="entry name" value="P-loop containing nucleoside triphosphate hydrolases"/>
    <property type="match status" value="1"/>
</dbReference>
<dbReference type="EMBL" id="DRIH01000077">
    <property type="protein sequence ID" value="HEC67658.1"/>
    <property type="molecule type" value="Genomic_DNA"/>
</dbReference>
<name>A0A7C1W0T5_DESA2</name>
<sequence>MSIRRRTFKEERKGRKRIQLKVGIKSFGPISDGKITLKPLTLFIGPNNSGKSYAAMLIHSVFESYTPTALPRRMPNFMRPRLFTEYLDIRAFLKEFPELKNQIDGLKGGEELEISKQIIEKIANKIFEEIYEKRLSDEIIRSYACPLNELIRIGKGSFELKINVNSYGIRLAYQKDKLKIKEYSQLDIKIKVKATELPRITINVKKRKNEIFINLSGPWKKKEERGMSMFYLLIDIILDVLASKIFENVAIPCYYLPAARSGILQGHKALAASIVKKAPYVGIERLEIPKFSGVVSDFISSVITLPEERGPFYRLAQNFEKELIKGEIVVRTLDEYLYPEIKYSFQKTEIPLHRASSTVSELAPLFLYLKYIIEPGCILIIEEPEAHLHPENQRILAKFLVRLIRKGVNIVITTHSEYLLEQLSSFILLSKVDAKKRVERYKYSEEDFLKPDEISAYVFVYDKRSAGHKIIEVEITEEDGISDEEFLKIHEVLYEEKLKLRRDLDVES</sequence>
<evidence type="ECO:0000259" key="1">
    <source>
        <dbReference type="Pfam" id="PF13175"/>
    </source>
</evidence>
<dbReference type="PANTHER" id="PTHR43514">
    <property type="entry name" value="ABC TRANSPORTER I FAMILY MEMBER 10"/>
    <property type="match status" value="1"/>
</dbReference>
<comment type="caution">
    <text evidence="2">The sequence shown here is derived from an EMBL/GenBank/DDBJ whole genome shotgun (WGS) entry which is preliminary data.</text>
</comment>
<dbReference type="InterPro" id="IPR041685">
    <property type="entry name" value="AAA_GajA/Old/RecF-like"/>
</dbReference>
<proteinExistence type="predicted"/>